<feature type="transmembrane region" description="Helical" evidence="5">
    <location>
        <begin position="173"/>
        <end position="198"/>
    </location>
</feature>
<feature type="transmembrane region" description="Helical" evidence="5">
    <location>
        <begin position="44"/>
        <end position="66"/>
    </location>
</feature>
<comment type="subcellular location">
    <subcellularLocation>
        <location evidence="1">Membrane</location>
        <topology evidence="1">Multi-pass membrane protein</topology>
    </subcellularLocation>
</comment>
<dbReference type="STRING" id="1849047.A0A3D8QAE3"/>
<organism evidence="7 8">
    <name type="scientific">Coleophoma cylindrospora</name>
    <dbReference type="NCBI Taxonomy" id="1849047"/>
    <lineage>
        <taxon>Eukaryota</taxon>
        <taxon>Fungi</taxon>
        <taxon>Dikarya</taxon>
        <taxon>Ascomycota</taxon>
        <taxon>Pezizomycotina</taxon>
        <taxon>Leotiomycetes</taxon>
        <taxon>Helotiales</taxon>
        <taxon>Dermateaceae</taxon>
        <taxon>Coleophoma</taxon>
    </lineage>
</organism>
<feature type="transmembrane region" description="Helical" evidence="5">
    <location>
        <begin position="144"/>
        <end position="167"/>
    </location>
</feature>
<evidence type="ECO:0000313" key="8">
    <source>
        <dbReference type="Proteomes" id="UP000256645"/>
    </source>
</evidence>
<keyword evidence="4 5" id="KW-0472">Membrane</keyword>
<feature type="transmembrane region" description="Helical" evidence="5">
    <location>
        <begin position="454"/>
        <end position="481"/>
    </location>
</feature>
<dbReference type="PANTHER" id="PTHR23507">
    <property type="entry name" value="ZGC:174356"/>
    <property type="match status" value="1"/>
</dbReference>
<evidence type="ECO:0000256" key="3">
    <source>
        <dbReference type="ARBA" id="ARBA00022989"/>
    </source>
</evidence>
<dbReference type="PANTHER" id="PTHR23507:SF1">
    <property type="entry name" value="FI18259P1-RELATED"/>
    <property type="match status" value="1"/>
</dbReference>
<feature type="transmembrane region" description="Helical" evidence="5">
    <location>
        <begin position="406"/>
        <end position="434"/>
    </location>
</feature>
<dbReference type="OrthoDB" id="194139at2759"/>
<dbReference type="GO" id="GO:0016020">
    <property type="term" value="C:membrane"/>
    <property type="evidence" value="ECO:0007669"/>
    <property type="project" value="UniProtKB-SubCell"/>
</dbReference>
<dbReference type="Gene3D" id="1.20.1250.20">
    <property type="entry name" value="MFS general substrate transporter like domains"/>
    <property type="match status" value="1"/>
</dbReference>
<dbReference type="AlphaFoldDB" id="A0A3D8QAE3"/>
<keyword evidence="2 5" id="KW-0812">Transmembrane</keyword>
<keyword evidence="3 5" id="KW-1133">Transmembrane helix</keyword>
<sequence>MAARAEGSETDALLQSHHSSSTLPYIEDEAFNGPRKGRYMRRGASIFALCLLLLTTGDFATGMVGIPLTRVYESIACSQYYKLHDPSRIAPGTGEVPEEWCKVAPVQAEVALIRGYEALFVSIPGVLLAVPYGLLADKWGRKPVVLLSLLGFLLSTTCTLVVCRFWQFLPLRLVWLSPIFTIIGGGAPVLFSMTYTIIADVVPENERATAFFQVMTGAFIAQIASTTLSSALMENHSPWLPIELGYISMILAALMGSFLSETSTPHNPTPNNIEGLSSQLPVGTVETAEVHTVPTSQDDHAVGSLAKVLQLWTSTTAFVRQELKLIMLILTFFINTVEEPTSSLTLQYISERYHLSLSRAGFVISIKAVATIIVYVLVLPGASWLLQQKFHLSEKRKDMFLARFSVIFLSLGFFIAALSPTVFGATAGFVVSTLGKGYGNIIRSLVTSLVPPGFIARLYTMITVVETFGLLLSGPLLAALFRAGLSQEDPDWLGLPFLVAGGMAALVAALIWFIDLQPRTLQS</sequence>
<dbReference type="PROSITE" id="PS50850">
    <property type="entry name" value="MFS"/>
    <property type="match status" value="1"/>
</dbReference>
<evidence type="ECO:0000259" key="6">
    <source>
        <dbReference type="PROSITE" id="PS50850"/>
    </source>
</evidence>
<evidence type="ECO:0000256" key="4">
    <source>
        <dbReference type="ARBA" id="ARBA00023136"/>
    </source>
</evidence>
<dbReference type="GO" id="GO:0022857">
    <property type="term" value="F:transmembrane transporter activity"/>
    <property type="evidence" value="ECO:0007669"/>
    <property type="project" value="InterPro"/>
</dbReference>
<gene>
    <name evidence="7" type="ORF">BP6252_13289</name>
</gene>
<comment type="caution">
    <text evidence="7">The sequence shown here is derived from an EMBL/GenBank/DDBJ whole genome shotgun (WGS) entry which is preliminary data.</text>
</comment>
<dbReference type="SUPFAM" id="SSF103473">
    <property type="entry name" value="MFS general substrate transporter"/>
    <property type="match status" value="1"/>
</dbReference>
<proteinExistence type="predicted"/>
<feature type="transmembrane region" description="Helical" evidence="5">
    <location>
        <begin position="239"/>
        <end position="259"/>
    </location>
</feature>
<feature type="domain" description="Major facilitator superfamily (MFS) profile" evidence="6">
    <location>
        <begin position="46"/>
        <end position="519"/>
    </location>
</feature>
<feature type="transmembrane region" description="Helical" evidence="5">
    <location>
        <begin position="493"/>
        <end position="514"/>
    </location>
</feature>
<reference evidence="7 8" key="1">
    <citation type="journal article" date="2018" name="IMA Fungus">
        <title>IMA Genome-F 9: Draft genome sequence of Annulohypoxylon stygium, Aspergillus mulundensis, Berkeleyomyces basicola (syn. Thielaviopsis basicola), Ceratocystis smalleyi, two Cercospora beticola strains, Coleophoma cylindrospora, Fusarium fracticaudum, Phialophora cf. hyalina, and Morchella septimelata.</title>
        <authorList>
            <person name="Wingfield B.D."/>
            <person name="Bills G.F."/>
            <person name="Dong Y."/>
            <person name="Huang W."/>
            <person name="Nel W.J."/>
            <person name="Swalarsk-Parry B.S."/>
            <person name="Vaghefi N."/>
            <person name="Wilken P.M."/>
            <person name="An Z."/>
            <person name="de Beer Z.W."/>
            <person name="De Vos L."/>
            <person name="Chen L."/>
            <person name="Duong T.A."/>
            <person name="Gao Y."/>
            <person name="Hammerbacher A."/>
            <person name="Kikkert J.R."/>
            <person name="Li Y."/>
            <person name="Li H."/>
            <person name="Li K."/>
            <person name="Li Q."/>
            <person name="Liu X."/>
            <person name="Ma X."/>
            <person name="Naidoo K."/>
            <person name="Pethybridge S.J."/>
            <person name="Sun J."/>
            <person name="Steenkamp E.T."/>
            <person name="van der Nest M.A."/>
            <person name="van Wyk S."/>
            <person name="Wingfield M.J."/>
            <person name="Xiong C."/>
            <person name="Yue Q."/>
            <person name="Zhang X."/>
        </authorList>
    </citation>
    <scope>NUCLEOTIDE SEQUENCE [LARGE SCALE GENOMIC DNA]</scope>
    <source>
        <strain evidence="7 8">BP6252</strain>
    </source>
</reference>
<dbReference type="InterPro" id="IPR020846">
    <property type="entry name" value="MFS_dom"/>
</dbReference>
<dbReference type="EMBL" id="PDLM01000017">
    <property type="protein sequence ID" value="RDW58813.1"/>
    <property type="molecule type" value="Genomic_DNA"/>
</dbReference>
<dbReference type="InterPro" id="IPR036259">
    <property type="entry name" value="MFS_trans_sf"/>
</dbReference>
<dbReference type="Pfam" id="PF07690">
    <property type="entry name" value="MFS_1"/>
    <property type="match status" value="1"/>
</dbReference>
<evidence type="ECO:0000256" key="5">
    <source>
        <dbReference type="SAM" id="Phobius"/>
    </source>
</evidence>
<accession>A0A3D8QAE3</accession>
<name>A0A3D8QAE3_9HELO</name>
<dbReference type="Proteomes" id="UP000256645">
    <property type="component" value="Unassembled WGS sequence"/>
</dbReference>
<evidence type="ECO:0000256" key="1">
    <source>
        <dbReference type="ARBA" id="ARBA00004141"/>
    </source>
</evidence>
<feature type="transmembrane region" description="Helical" evidence="5">
    <location>
        <begin position="361"/>
        <end position="386"/>
    </location>
</feature>
<feature type="transmembrane region" description="Helical" evidence="5">
    <location>
        <begin position="210"/>
        <end position="233"/>
    </location>
</feature>
<keyword evidence="8" id="KW-1185">Reference proteome</keyword>
<dbReference type="InterPro" id="IPR011701">
    <property type="entry name" value="MFS"/>
</dbReference>
<evidence type="ECO:0000313" key="7">
    <source>
        <dbReference type="EMBL" id="RDW58813.1"/>
    </source>
</evidence>
<evidence type="ECO:0000256" key="2">
    <source>
        <dbReference type="ARBA" id="ARBA00022692"/>
    </source>
</evidence>
<protein>
    <submittedName>
        <fullName evidence="7">MFS transporter-10</fullName>
    </submittedName>
</protein>